<dbReference type="EMBL" id="CADCWC010000447">
    <property type="protein sequence ID" value="CAA9553007.1"/>
    <property type="molecule type" value="Genomic_DNA"/>
</dbReference>
<evidence type="ECO:0000313" key="1">
    <source>
        <dbReference type="EMBL" id="CAA9553007.1"/>
    </source>
</evidence>
<gene>
    <name evidence="1" type="ORF">AVDCRST_MAG79-2850</name>
</gene>
<protein>
    <submittedName>
        <fullName evidence="1">Uncharacterized protein</fullName>
    </submittedName>
</protein>
<sequence>MSAILSEQEISEQISRIIAENRVALFMKGTPEQPRC</sequence>
<dbReference type="Gene3D" id="3.40.30.10">
    <property type="entry name" value="Glutaredoxin"/>
    <property type="match status" value="1"/>
</dbReference>
<organism evidence="1">
    <name type="scientific">uncultured Thermoleophilia bacterium</name>
    <dbReference type="NCBI Taxonomy" id="1497501"/>
    <lineage>
        <taxon>Bacteria</taxon>
        <taxon>Bacillati</taxon>
        <taxon>Actinomycetota</taxon>
        <taxon>Thermoleophilia</taxon>
        <taxon>environmental samples</taxon>
    </lineage>
</organism>
<dbReference type="AlphaFoldDB" id="A0A6J4UM79"/>
<name>A0A6J4UM79_9ACTN</name>
<proteinExistence type="predicted"/>
<reference evidence="1" key="1">
    <citation type="submission" date="2020-02" db="EMBL/GenBank/DDBJ databases">
        <authorList>
            <person name="Meier V. D."/>
        </authorList>
    </citation>
    <scope>NUCLEOTIDE SEQUENCE</scope>
    <source>
        <strain evidence="1">AVDCRST_MAG79</strain>
    </source>
</reference>
<accession>A0A6J4UM79</accession>
<feature type="non-terminal residue" evidence="1">
    <location>
        <position position="36"/>
    </location>
</feature>